<gene>
    <name evidence="15" type="ORF">C7443_106151</name>
</gene>
<dbReference type="InterPro" id="IPR003594">
    <property type="entry name" value="HATPase_dom"/>
</dbReference>
<feature type="domain" description="HAMP" evidence="14">
    <location>
        <begin position="415"/>
        <end position="467"/>
    </location>
</feature>
<evidence type="ECO:0000256" key="6">
    <source>
        <dbReference type="ARBA" id="ARBA00022679"/>
    </source>
</evidence>
<dbReference type="CDD" id="cd12912">
    <property type="entry name" value="PDC2_MCP_like"/>
    <property type="match status" value="1"/>
</dbReference>
<dbReference type="InterPro" id="IPR003660">
    <property type="entry name" value="HAMP_dom"/>
</dbReference>
<dbReference type="SMART" id="SM00388">
    <property type="entry name" value="HisKA"/>
    <property type="match status" value="1"/>
</dbReference>
<accession>A0A317MUS8</accession>
<dbReference type="InterPro" id="IPR003661">
    <property type="entry name" value="HisK_dim/P_dom"/>
</dbReference>
<keyword evidence="6" id="KW-0808">Transferase</keyword>
<dbReference type="EMBL" id="QGTJ01000006">
    <property type="protein sequence ID" value="PWV61137.1"/>
    <property type="molecule type" value="Genomic_DNA"/>
</dbReference>
<evidence type="ECO:0000256" key="10">
    <source>
        <dbReference type="ARBA" id="ARBA00023012"/>
    </source>
</evidence>
<dbReference type="SUPFAM" id="SSF55874">
    <property type="entry name" value="ATPase domain of HSP90 chaperone/DNA topoisomerase II/histidine kinase"/>
    <property type="match status" value="1"/>
</dbReference>
<dbReference type="Proteomes" id="UP000246569">
    <property type="component" value="Unassembled WGS sequence"/>
</dbReference>
<evidence type="ECO:0000256" key="8">
    <source>
        <dbReference type="ARBA" id="ARBA00022777"/>
    </source>
</evidence>
<evidence type="ECO:0000256" key="5">
    <source>
        <dbReference type="ARBA" id="ARBA00022553"/>
    </source>
</evidence>
<evidence type="ECO:0000256" key="1">
    <source>
        <dbReference type="ARBA" id="ARBA00000085"/>
    </source>
</evidence>
<evidence type="ECO:0000313" key="16">
    <source>
        <dbReference type="Proteomes" id="UP000246569"/>
    </source>
</evidence>
<keyword evidence="5" id="KW-0597">Phosphoprotein</keyword>
<dbReference type="GO" id="GO:0005886">
    <property type="term" value="C:plasma membrane"/>
    <property type="evidence" value="ECO:0007669"/>
    <property type="project" value="UniProtKB-SubCell"/>
</dbReference>
<evidence type="ECO:0000256" key="11">
    <source>
        <dbReference type="ARBA" id="ARBA00023136"/>
    </source>
</evidence>
<dbReference type="InterPro" id="IPR050736">
    <property type="entry name" value="Sensor_HK_Regulatory"/>
</dbReference>
<keyword evidence="7 12" id="KW-0812">Transmembrane</keyword>
<dbReference type="GO" id="GO:0000155">
    <property type="term" value="F:phosphorelay sensor kinase activity"/>
    <property type="evidence" value="ECO:0007669"/>
    <property type="project" value="InterPro"/>
</dbReference>
<protein>
    <recommendedName>
        <fullName evidence="3">histidine kinase</fullName>
        <ecNumber evidence="3">2.7.13.3</ecNumber>
    </recommendedName>
</protein>
<organism evidence="15 16">
    <name type="scientific">Plasticicumulans acidivorans</name>
    <dbReference type="NCBI Taxonomy" id="886464"/>
    <lineage>
        <taxon>Bacteria</taxon>
        <taxon>Pseudomonadati</taxon>
        <taxon>Pseudomonadota</taxon>
        <taxon>Gammaproteobacteria</taxon>
        <taxon>Candidatus Competibacteraceae</taxon>
        <taxon>Plasticicumulans</taxon>
    </lineage>
</organism>
<dbReference type="PANTHER" id="PTHR43711:SF1">
    <property type="entry name" value="HISTIDINE KINASE 1"/>
    <property type="match status" value="1"/>
</dbReference>
<dbReference type="InterPro" id="IPR036097">
    <property type="entry name" value="HisK_dim/P_sf"/>
</dbReference>
<keyword evidence="8 15" id="KW-0418">Kinase</keyword>
<comment type="caution">
    <text evidence="15">The sequence shown here is derived from an EMBL/GenBank/DDBJ whole genome shotgun (WGS) entry which is preliminary data.</text>
</comment>
<evidence type="ECO:0000256" key="12">
    <source>
        <dbReference type="SAM" id="Phobius"/>
    </source>
</evidence>
<feature type="domain" description="Histidine kinase" evidence="13">
    <location>
        <begin position="496"/>
        <end position="710"/>
    </location>
</feature>
<evidence type="ECO:0000256" key="2">
    <source>
        <dbReference type="ARBA" id="ARBA00004651"/>
    </source>
</evidence>
<evidence type="ECO:0000256" key="9">
    <source>
        <dbReference type="ARBA" id="ARBA00022989"/>
    </source>
</evidence>
<keyword evidence="16" id="KW-1185">Reference proteome</keyword>
<keyword evidence="4" id="KW-1003">Cell membrane</keyword>
<dbReference type="PROSITE" id="PS50885">
    <property type="entry name" value="HAMP"/>
    <property type="match status" value="1"/>
</dbReference>
<proteinExistence type="predicted"/>
<dbReference type="OrthoDB" id="9804645at2"/>
<keyword evidence="9 12" id="KW-1133">Transmembrane helix</keyword>
<dbReference type="SUPFAM" id="SSF47384">
    <property type="entry name" value="Homodimeric domain of signal transducing histidine kinase"/>
    <property type="match status" value="1"/>
</dbReference>
<dbReference type="PRINTS" id="PR00344">
    <property type="entry name" value="BCTRLSENSOR"/>
</dbReference>
<dbReference type="InterPro" id="IPR005467">
    <property type="entry name" value="His_kinase_dom"/>
</dbReference>
<evidence type="ECO:0000259" key="13">
    <source>
        <dbReference type="PROSITE" id="PS50109"/>
    </source>
</evidence>
<dbReference type="Pfam" id="PF00672">
    <property type="entry name" value="HAMP"/>
    <property type="match status" value="1"/>
</dbReference>
<dbReference type="EC" id="2.7.13.3" evidence="3"/>
<dbReference type="RefSeq" id="WP_110018813.1">
    <property type="nucleotide sequence ID" value="NZ_QGTJ01000006.1"/>
</dbReference>
<dbReference type="AlphaFoldDB" id="A0A317MUS8"/>
<feature type="transmembrane region" description="Helical" evidence="12">
    <location>
        <begin position="22"/>
        <end position="44"/>
    </location>
</feature>
<name>A0A317MUS8_9GAMM</name>
<comment type="catalytic activity">
    <reaction evidence="1">
        <text>ATP + protein L-histidine = ADP + protein N-phospho-L-histidine.</text>
        <dbReference type="EC" id="2.7.13.3"/>
    </reaction>
</comment>
<evidence type="ECO:0000256" key="4">
    <source>
        <dbReference type="ARBA" id="ARBA00022475"/>
    </source>
</evidence>
<evidence type="ECO:0000259" key="14">
    <source>
        <dbReference type="PROSITE" id="PS50885"/>
    </source>
</evidence>
<dbReference type="Pfam" id="PF00512">
    <property type="entry name" value="HisKA"/>
    <property type="match status" value="1"/>
</dbReference>
<dbReference type="Pfam" id="PF02743">
    <property type="entry name" value="dCache_1"/>
    <property type="match status" value="1"/>
</dbReference>
<dbReference type="PANTHER" id="PTHR43711">
    <property type="entry name" value="TWO-COMPONENT HISTIDINE KINASE"/>
    <property type="match status" value="1"/>
</dbReference>
<comment type="subcellular location">
    <subcellularLocation>
        <location evidence="2">Cell membrane</location>
        <topology evidence="2">Multi-pass membrane protein</topology>
    </subcellularLocation>
</comment>
<dbReference type="InterPro" id="IPR033479">
    <property type="entry name" value="dCache_1"/>
</dbReference>
<dbReference type="Gene3D" id="3.30.450.20">
    <property type="entry name" value="PAS domain"/>
    <property type="match status" value="1"/>
</dbReference>
<dbReference type="PROSITE" id="PS50109">
    <property type="entry name" value="HIS_KIN"/>
    <property type="match status" value="1"/>
</dbReference>
<dbReference type="InterPro" id="IPR036890">
    <property type="entry name" value="HATPase_C_sf"/>
</dbReference>
<evidence type="ECO:0000313" key="15">
    <source>
        <dbReference type="EMBL" id="PWV61137.1"/>
    </source>
</evidence>
<dbReference type="CDD" id="cd00082">
    <property type="entry name" value="HisKA"/>
    <property type="match status" value="1"/>
</dbReference>
<dbReference type="SMART" id="SM00387">
    <property type="entry name" value="HATPase_c"/>
    <property type="match status" value="1"/>
</dbReference>
<keyword evidence="11 12" id="KW-0472">Membrane</keyword>
<dbReference type="InterPro" id="IPR004358">
    <property type="entry name" value="Sig_transdc_His_kin-like_C"/>
</dbReference>
<keyword evidence="10" id="KW-0902">Two-component regulatory system</keyword>
<feature type="transmembrane region" description="Helical" evidence="12">
    <location>
        <begin position="387"/>
        <end position="406"/>
    </location>
</feature>
<evidence type="ECO:0000256" key="7">
    <source>
        <dbReference type="ARBA" id="ARBA00022692"/>
    </source>
</evidence>
<dbReference type="Gene3D" id="3.30.565.10">
    <property type="entry name" value="Histidine kinase-like ATPase, C-terminal domain"/>
    <property type="match status" value="1"/>
</dbReference>
<evidence type="ECO:0000256" key="3">
    <source>
        <dbReference type="ARBA" id="ARBA00012438"/>
    </source>
</evidence>
<dbReference type="Gene3D" id="1.10.287.130">
    <property type="match status" value="1"/>
</dbReference>
<sequence>MNNPAAHGRAERLPLSSWLWQSYLRAAVVPLLVIELSFIGVYWVSNQVTYQRNVETVSRLSHDELDQAAQREARAIGEKLNAVTDLTRVFVRQARHALATPVTPSAAEQARHAFGRDGTFYSISDDGGAASFFSGIVPVGPQQLETVWRSAQLDPLMQSIKESNPLVTQVYLNTRESYNRIYPYFDVLTQYPAKMDIPSFNFYYEADLAHNPQRKAVWTDAYVDPAGAGWMVSSIAPVYRAGSDFLEGVVGIDVTIDTIVHQVLNLRLPWDGYALLVSRDGTILALPPLGEQDFGLKELTRHSYAEAIRSDTFKPDDFNIGKRADLAALAHALASDERGSVPITLHGERHLASWSRIDGPDWRLVVVAPESSILAEANTLREKLTTVGWLMVAGLFVFYLGFFFYLRARARAMSARVAAPLGDIERLITRIGAGDYAQPAPDYEVAELQTVGTQLVAMGTRLGEAYAAVVEAEAAMRKALDSERRLGDMQRQFINVVSHEFRTPLTIIDGVAQTFERRATRLTPEKIVERAQSLRRAVGRLVDVMDSALNFARLEENQIERSFAPVALRELVDEVVGTQASAYPEHGFTLEDGLDVTVHGDRGLLRVALSAVCENAARYSPIGSTVRIGAAARGERVLIYVEDNGEGIPAQELEHVFERFYRGSAGLRAHGTGLGLYLAHHFLQLLGGGIHISSELGHGTRVEIELPLEPAGRNAQREAA</sequence>
<dbReference type="Pfam" id="PF02518">
    <property type="entry name" value="HATPase_c"/>
    <property type="match status" value="1"/>
</dbReference>
<reference evidence="15 16" key="1">
    <citation type="submission" date="2018-05" db="EMBL/GenBank/DDBJ databases">
        <title>Genomic Encyclopedia of Type Strains, Phase IV (KMG-IV): sequencing the most valuable type-strain genomes for metagenomic binning, comparative biology and taxonomic classification.</title>
        <authorList>
            <person name="Goeker M."/>
        </authorList>
    </citation>
    <scope>NUCLEOTIDE SEQUENCE [LARGE SCALE GENOMIC DNA]</scope>
    <source>
        <strain evidence="15 16">DSM 23606</strain>
    </source>
</reference>
<dbReference type="SMART" id="SM00304">
    <property type="entry name" value="HAMP"/>
    <property type="match status" value="1"/>
</dbReference>
<dbReference type="CDD" id="cd00075">
    <property type="entry name" value="HATPase"/>
    <property type="match status" value="1"/>
</dbReference>